<name>A0ABS7L8Y2_9FIRM</name>
<evidence type="ECO:0000256" key="1">
    <source>
        <dbReference type="SAM" id="SignalP"/>
    </source>
</evidence>
<dbReference type="EMBL" id="VIRV01000016">
    <property type="protein sequence ID" value="MBY0759448.1"/>
    <property type="molecule type" value="Genomic_DNA"/>
</dbReference>
<protein>
    <recommendedName>
        <fullName evidence="4">Extracellular solute-binding protein</fullName>
    </recommendedName>
</protein>
<evidence type="ECO:0000313" key="2">
    <source>
        <dbReference type="EMBL" id="MBY0759448.1"/>
    </source>
</evidence>
<proteinExistence type="predicted"/>
<dbReference type="Proteomes" id="UP000779049">
    <property type="component" value="Unassembled WGS sequence"/>
</dbReference>
<accession>A0ABS7L8Y2</accession>
<evidence type="ECO:0008006" key="4">
    <source>
        <dbReference type="Google" id="ProtNLM"/>
    </source>
</evidence>
<dbReference type="Gene3D" id="3.40.190.10">
    <property type="entry name" value="Periplasmic binding protein-like II"/>
    <property type="match status" value="1"/>
</dbReference>
<organism evidence="2 3">
    <name type="scientific">Sellimonas caecigallum</name>
    <dbReference type="NCBI Taxonomy" id="2592333"/>
    <lineage>
        <taxon>Bacteria</taxon>
        <taxon>Bacillati</taxon>
        <taxon>Bacillota</taxon>
        <taxon>Clostridia</taxon>
        <taxon>Lachnospirales</taxon>
        <taxon>Lachnospiraceae</taxon>
        <taxon>Sellimonas</taxon>
    </lineage>
</organism>
<keyword evidence="3" id="KW-1185">Reference proteome</keyword>
<dbReference type="RefSeq" id="WP_221920067.1">
    <property type="nucleotide sequence ID" value="NZ_CP173660.1"/>
</dbReference>
<gene>
    <name evidence="2" type="ORF">FLB61_10185</name>
</gene>
<dbReference type="PROSITE" id="PS51257">
    <property type="entry name" value="PROKAR_LIPOPROTEIN"/>
    <property type="match status" value="1"/>
</dbReference>
<comment type="caution">
    <text evidence="2">The sequence shown here is derived from an EMBL/GenBank/DDBJ whole genome shotgun (WGS) entry which is preliminary data.</text>
</comment>
<keyword evidence="1" id="KW-0732">Signal</keyword>
<feature type="signal peptide" evidence="1">
    <location>
        <begin position="1"/>
        <end position="22"/>
    </location>
</feature>
<sequence>MKKVLVMISGFFLLLLSAAGCGEEPKEKEGNKIYYEETNIPLPEGTEMLYDIYEDGGVSVLGDAGNGIGTFSYSEKDKSWEQTNKPWEELSDSVVIDAKAFNEDVIYVSVLKDAMLTQDKEAWSQLAVKYYVLQKDGGMKEIPMELPAEDDQQQKNIFQCMICDEDMLIGKDNSDSIYCFSLDGQQKYKIEETESINGMVKVDGLLYVAFSSQEILCLDAKSGKPADGEEKIKQFLEVSDGEYVIRGTKESIYKINSKKMYRYDLEKKTSEQLLDFSHYGLKNGYNFKILPNENGDIYVLYLLQDGTYALGKYIYKEEGIEVKAEAFTIYSLTENYGLQRQVDLFSAKYPEIRIEIKYGLSGEDGTTKADALKLLNTELLAGKGYDLLLLDDLPVESYIREGMLKDLNEITDMDTLSDDLFKNMLEPYADEKGQYAVPCGFLLYGIVGKEEYVNSFADTDDFLTLAENTGLPFAVHDYNLSETANIIYLQHASECFRDDGTADQEKLKELYSYFDRVYRISGNSFGEELQEDGIGNGWEINSMDRAIEWIYYDKLPFVMAPYMSSDGLKAAKFLEDEQGYSCGYLEEEGELLYNDRMIFGVPENTEQEETAGKFIEFVLKEGLRKASSNLMILPVNPTVLEAQLKQSLDGKDIYTISSFGYESDPEMTDVKGKTWKEEECKKLQEKISTAKKVKYAEAEVREMVIDGANDYCLGKKTLDVSAEDTARTLTLRNQE</sequence>
<dbReference type="SUPFAM" id="SSF53850">
    <property type="entry name" value="Periplasmic binding protein-like II"/>
    <property type="match status" value="1"/>
</dbReference>
<reference evidence="2 3" key="1">
    <citation type="journal article" date="2020" name="New Microbes New Infect">
        <title>Sellimonas caecigallum sp. nov., description and genome sequence of a new member of the Sellimonas genus isolated from the cecum of feral chicken.</title>
        <authorList>
            <person name="Wongkuna S."/>
            <person name="Ghimire S."/>
            <person name="Antony L."/>
            <person name="Chankhamhaengdecha S."/>
            <person name="Janvilisri T."/>
            <person name="Scaria J."/>
        </authorList>
    </citation>
    <scope>NUCLEOTIDE SEQUENCE [LARGE SCALE GENOMIC DNA]</scope>
    <source>
        <strain evidence="2 3">SW451</strain>
    </source>
</reference>
<evidence type="ECO:0000313" key="3">
    <source>
        <dbReference type="Proteomes" id="UP000779049"/>
    </source>
</evidence>
<feature type="chain" id="PRO_5045994409" description="Extracellular solute-binding protein" evidence="1">
    <location>
        <begin position="23"/>
        <end position="735"/>
    </location>
</feature>